<dbReference type="AlphaFoldDB" id="A0A8E2ANC2"/>
<evidence type="ECO:0008006" key="3">
    <source>
        <dbReference type="Google" id="ProtNLM"/>
    </source>
</evidence>
<evidence type="ECO:0000313" key="1">
    <source>
        <dbReference type="EMBL" id="OCH87681.1"/>
    </source>
</evidence>
<dbReference type="OrthoDB" id="2758166at2759"/>
<gene>
    <name evidence="1" type="ORF">OBBRIDRAFT_735766</name>
</gene>
<dbReference type="EMBL" id="KV722477">
    <property type="protein sequence ID" value="OCH87681.1"/>
    <property type="molecule type" value="Genomic_DNA"/>
</dbReference>
<keyword evidence="2" id="KW-1185">Reference proteome</keyword>
<feature type="non-terminal residue" evidence="1">
    <location>
        <position position="51"/>
    </location>
</feature>
<protein>
    <recommendedName>
        <fullName evidence="3">F-box domain-containing protein</fullName>
    </recommendedName>
</protein>
<name>A0A8E2ANC2_9APHY</name>
<sequence>MAIARIANLPPELTDRIIDFLHDDTEALKSCSTVCHFWTPSTRYHLFRVVI</sequence>
<dbReference type="SUPFAM" id="SSF81383">
    <property type="entry name" value="F-box domain"/>
    <property type="match status" value="1"/>
</dbReference>
<accession>A0A8E2ANC2</accession>
<reference evidence="1 2" key="1">
    <citation type="submission" date="2016-07" db="EMBL/GenBank/DDBJ databases">
        <title>Draft genome of the white-rot fungus Obba rivulosa 3A-2.</title>
        <authorList>
            <consortium name="DOE Joint Genome Institute"/>
            <person name="Miettinen O."/>
            <person name="Riley R."/>
            <person name="Acob R."/>
            <person name="Barry K."/>
            <person name="Cullen D."/>
            <person name="De Vries R."/>
            <person name="Hainaut M."/>
            <person name="Hatakka A."/>
            <person name="Henrissat B."/>
            <person name="Hilden K."/>
            <person name="Kuo R."/>
            <person name="Labutti K."/>
            <person name="Lipzen A."/>
            <person name="Makela M.R."/>
            <person name="Sandor L."/>
            <person name="Spatafora J.W."/>
            <person name="Grigoriev I.V."/>
            <person name="Hibbett D.S."/>
        </authorList>
    </citation>
    <scope>NUCLEOTIDE SEQUENCE [LARGE SCALE GENOMIC DNA]</scope>
    <source>
        <strain evidence="1 2">3A-2</strain>
    </source>
</reference>
<organism evidence="1 2">
    <name type="scientific">Obba rivulosa</name>
    <dbReference type="NCBI Taxonomy" id="1052685"/>
    <lineage>
        <taxon>Eukaryota</taxon>
        <taxon>Fungi</taxon>
        <taxon>Dikarya</taxon>
        <taxon>Basidiomycota</taxon>
        <taxon>Agaricomycotina</taxon>
        <taxon>Agaricomycetes</taxon>
        <taxon>Polyporales</taxon>
        <taxon>Gelatoporiaceae</taxon>
        <taxon>Obba</taxon>
    </lineage>
</organism>
<proteinExistence type="predicted"/>
<dbReference type="InterPro" id="IPR036047">
    <property type="entry name" value="F-box-like_dom_sf"/>
</dbReference>
<evidence type="ECO:0000313" key="2">
    <source>
        <dbReference type="Proteomes" id="UP000250043"/>
    </source>
</evidence>
<dbReference type="Proteomes" id="UP000250043">
    <property type="component" value="Unassembled WGS sequence"/>
</dbReference>